<protein>
    <submittedName>
        <fullName evidence="1">Uncharacterized protein</fullName>
    </submittedName>
</protein>
<accession>A0ABS7YTC8</accession>
<name>A0ABS7YTC8_9VIBR</name>
<proteinExistence type="predicted"/>
<dbReference type="RefSeq" id="WP_225252223.1">
    <property type="nucleotide sequence ID" value="NZ_JAIWIU010000223.1"/>
</dbReference>
<comment type="caution">
    <text evidence="1">The sequence shown here is derived from an EMBL/GenBank/DDBJ whole genome shotgun (WGS) entry which is preliminary data.</text>
</comment>
<gene>
    <name evidence="1" type="ORF">LDJ79_22735</name>
</gene>
<evidence type="ECO:0000313" key="2">
    <source>
        <dbReference type="Proteomes" id="UP001199044"/>
    </source>
</evidence>
<dbReference type="Proteomes" id="UP001199044">
    <property type="component" value="Unassembled WGS sequence"/>
</dbReference>
<organism evidence="1 2">
    <name type="scientific">Vibrio tritonius</name>
    <dbReference type="NCBI Taxonomy" id="1435069"/>
    <lineage>
        <taxon>Bacteria</taxon>
        <taxon>Pseudomonadati</taxon>
        <taxon>Pseudomonadota</taxon>
        <taxon>Gammaproteobacteria</taxon>
        <taxon>Vibrionales</taxon>
        <taxon>Vibrionaceae</taxon>
        <taxon>Vibrio</taxon>
    </lineage>
</organism>
<reference evidence="2" key="1">
    <citation type="submission" date="2023-07" db="EMBL/GenBank/DDBJ databases">
        <title>Molecular identification of indigenous halophilic bacteria isolated from red sea cost, biodegradation of synthetic dyes and assessment of degraded metabolite toxicity.</title>
        <authorList>
            <person name="Chaieb K."/>
            <person name="Altayb H.N."/>
        </authorList>
    </citation>
    <scope>NUCLEOTIDE SEQUENCE [LARGE SCALE GENOMIC DNA]</scope>
    <source>
        <strain evidence="2">K20</strain>
    </source>
</reference>
<evidence type="ECO:0000313" key="1">
    <source>
        <dbReference type="EMBL" id="MCA2018947.1"/>
    </source>
</evidence>
<sequence length="99" mass="10789">MLEVPQSRKLYPILGYVVSTKITACSVWSSSLGFKGGAKGGQIEIAVANALEPWVSWCFWMLEIAQSRKLYPILGHVVSTKITACSIWSSPLGFKGGVR</sequence>
<feature type="non-terminal residue" evidence="1">
    <location>
        <position position="99"/>
    </location>
</feature>
<dbReference type="EMBL" id="JAIWIU010000223">
    <property type="protein sequence ID" value="MCA2018947.1"/>
    <property type="molecule type" value="Genomic_DNA"/>
</dbReference>
<keyword evidence="2" id="KW-1185">Reference proteome</keyword>